<evidence type="ECO:0000313" key="2">
    <source>
        <dbReference type="Proteomes" id="UP000268469"/>
    </source>
</evidence>
<dbReference type="EMBL" id="QNBE01000013">
    <property type="protein sequence ID" value="RKX71250.1"/>
    <property type="molecule type" value="Genomic_DNA"/>
</dbReference>
<accession>A0A660SMS0</accession>
<sequence length="105" mass="11953">MRGFTIIGLVVALLIVALLALFLLKSTTVSTPESTESPLERARILECKMKLKAIRDELRIYNLEHGHFPRSLDEIRSDCRCPVTGVEYRYDPKTGQVWCPDHPGR</sequence>
<comment type="caution">
    <text evidence="1">The sequence shown here is derived from an EMBL/GenBank/DDBJ whole genome shotgun (WGS) entry which is preliminary data.</text>
</comment>
<proteinExistence type="predicted"/>
<dbReference type="Proteomes" id="UP000268469">
    <property type="component" value="Unassembled WGS sequence"/>
</dbReference>
<evidence type="ECO:0008006" key="3">
    <source>
        <dbReference type="Google" id="ProtNLM"/>
    </source>
</evidence>
<reference evidence="1 2" key="1">
    <citation type="submission" date="2018-06" db="EMBL/GenBank/DDBJ databases">
        <title>Extensive metabolic versatility and redundancy in microbially diverse, dynamic hydrothermal sediments.</title>
        <authorList>
            <person name="Dombrowski N."/>
            <person name="Teske A."/>
            <person name="Baker B.J."/>
        </authorList>
    </citation>
    <scope>NUCLEOTIDE SEQUENCE [LARGE SCALE GENOMIC DNA]</scope>
    <source>
        <strain evidence="1">B36_G15</strain>
    </source>
</reference>
<organism evidence="1 2">
    <name type="scientific">candidate division WOR-3 bacterium</name>
    <dbReference type="NCBI Taxonomy" id="2052148"/>
    <lineage>
        <taxon>Bacteria</taxon>
        <taxon>Bacteria division WOR-3</taxon>
    </lineage>
</organism>
<dbReference type="InterPro" id="IPR045584">
    <property type="entry name" value="Pilin-like"/>
</dbReference>
<name>A0A660SMS0_UNCW3</name>
<dbReference type="SUPFAM" id="SSF54523">
    <property type="entry name" value="Pili subunits"/>
    <property type="match status" value="1"/>
</dbReference>
<dbReference type="AlphaFoldDB" id="A0A660SMS0"/>
<gene>
    <name evidence="1" type="ORF">DRP53_02195</name>
</gene>
<protein>
    <recommendedName>
        <fullName evidence="3">Type II secretion system protein GspG C-terminal domain-containing protein</fullName>
    </recommendedName>
</protein>
<evidence type="ECO:0000313" key="1">
    <source>
        <dbReference type="EMBL" id="RKX71250.1"/>
    </source>
</evidence>